<dbReference type="Proteomes" id="UP000501534">
    <property type="component" value="Chromosome"/>
</dbReference>
<organism evidence="8 9">
    <name type="scientific">Usitatibacter rugosus</name>
    <dbReference type="NCBI Taxonomy" id="2732067"/>
    <lineage>
        <taxon>Bacteria</taxon>
        <taxon>Pseudomonadati</taxon>
        <taxon>Pseudomonadota</taxon>
        <taxon>Betaproteobacteria</taxon>
        <taxon>Nitrosomonadales</taxon>
        <taxon>Usitatibacteraceae</taxon>
        <taxon>Usitatibacter</taxon>
    </lineage>
</organism>
<feature type="domain" description="Lipopolysaccharide assembly protein A" evidence="7">
    <location>
        <begin position="22"/>
        <end position="79"/>
    </location>
</feature>
<keyword evidence="2 6" id="KW-0812">Transmembrane</keyword>
<evidence type="ECO:0000313" key="9">
    <source>
        <dbReference type="Proteomes" id="UP000501534"/>
    </source>
</evidence>
<evidence type="ECO:0000256" key="3">
    <source>
        <dbReference type="ARBA" id="ARBA00022989"/>
    </source>
</evidence>
<dbReference type="AlphaFoldDB" id="A0A6M4GX36"/>
<evidence type="ECO:0000313" key="8">
    <source>
        <dbReference type="EMBL" id="QJR11555.1"/>
    </source>
</evidence>
<proteinExistence type="predicted"/>
<name>A0A6M4GX36_9PROT</name>
<sequence>MQVLVWLFRFAIVLVLVWFAVKNAQPVTLHGLPDQTWQAPLVFVLLVVFIAGVVIGLLAWLPTVVRQRREMARLRKANDVLSLGAANPPPADPPRVDVHGI</sequence>
<dbReference type="EMBL" id="CP053069">
    <property type="protein sequence ID" value="QJR11555.1"/>
    <property type="molecule type" value="Genomic_DNA"/>
</dbReference>
<feature type="region of interest" description="Disordered" evidence="5">
    <location>
        <begin position="82"/>
        <end position="101"/>
    </location>
</feature>
<accession>A0A6M4GX36</accession>
<dbReference type="RefSeq" id="WP_171092998.1">
    <property type="nucleotide sequence ID" value="NZ_CP053069.1"/>
</dbReference>
<dbReference type="GO" id="GO:0005886">
    <property type="term" value="C:plasma membrane"/>
    <property type="evidence" value="ECO:0007669"/>
    <property type="project" value="InterPro"/>
</dbReference>
<keyword evidence="3 6" id="KW-1133">Transmembrane helix</keyword>
<dbReference type="InterPro" id="IPR010445">
    <property type="entry name" value="LapA_dom"/>
</dbReference>
<evidence type="ECO:0000256" key="2">
    <source>
        <dbReference type="ARBA" id="ARBA00022692"/>
    </source>
</evidence>
<evidence type="ECO:0000256" key="5">
    <source>
        <dbReference type="SAM" id="MobiDB-lite"/>
    </source>
</evidence>
<evidence type="ECO:0000259" key="7">
    <source>
        <dbReference type="Pfam" id="PF06305"/>
    </source>
</evidence>
<reference evidence="8 9" key="1">
    <citation type="submission" date="2020-04" db="EMBL/GenBank/DDBJ databases">
        <title>Usitatibacter rugosus gen. nov., sp. nov. and Usitatibacter palustris sp. nov., novel members of Usitatibacteraceae fam. nov. within the order Nitrosomonadales isolated from soil.</title>
        <authorList>
            <person name="Huber K.J."/>
            <person name="Neumann-Schaal M."/>
            <person name="Geppert A."/>
            <person name="Luckner M."/>
            <person name="Wanner G."/>
            <person name="Overmann J."/>
        </authorList>
    </citation>
    <scope>NUCLEOTIDE SEQUENCE [LARGE SCALE GENOMIC DNA]</scope>
    <source>
        <strain evidence="8 9">0125_3</strain>
    </source>
</reference>
<dbReference type="Pfam" id="PF06305">
    <property type="entry name" value="LapA_dom"/>
    <property type="match status" value="1"/>
</dbReference>
<keyword evidence="9" id="KW-1185">Reference proteome</keyword>
<evidence type="ECO:0000256" key="4">
    <source>
        <dbReference type="ARBA" id="ARBA00023136"/>
    </source>
</evidence>
<feature type="transmembrane region" description="Helical" evidence="6">
    <location>
        <begin position="40"/>
        <end position="65"/>
    </location>
</feature>
<dbReference type="KEGG" id="uru:DSM104443_02633"/>
<keyword evidence="1" id="KW-1003">Cell membrane</keyword>
<evidence type="ECO:0000256" key="6">
    <source>
        <dbReference type="SAM" id="Phobius"/>
    </source>
</evidence>
<gene>
    <name evidence="8" type="primary">lapA</name>
    <name evidence="8" type="ORF">DSM104443_02633</name>
</gene>
<keyword evidence="4 6" id="KW-0472">Membrane</keyword>
<protein>
    <submittedName>
        <fullName evidence="8">Lipopolysaccharide assembly protein A</fullName>
    </submittedName>
</protein>
<evidence type="ECO:0000256" key="1">
    <source>
        <dbReference type="ARBA" id="ARBA00022475"/>
    </source>
</evidence>